<dbReference type="GO" id="GO:0003700">
    <property type="term" value="F:DNA-binding transcription factor activity"/>
    <property type="evidence" value="ECO:0007669"/>
    <property type="project" value="InterPro"/>
</dbReference>
<protein>
    <submittedName>
        <fullName evidence="6">Transcriptional regulator, RpiR family</fullName>
    </submittedName>
</protein>
<dbReference type="STRING" id="624147.SAMN04487970_104434"/>
<dbReference type="InterPro" id="IPR000281">
    <property type="entry name" value="HTH_RpiR"/>
</dbReference>
<reference evidence="7" key="1">
    <citation type="submission" date="2016-10" db="EMBL/GenBank/DDBJ databases">
        <authorList>
            <person name="Varghese N."/>
            <person name="Submissions S."/>
        </authorList>
    </citation>
    <scope>NUCLEOTIDE SEQUENCE [LARGE SCALE GENOMIC DNA]</scope>
    <source>
        <strain evidence="7">CGMCC 1.8946</strain>
    </source>
</reference>
<evidence type="ECO:0000313" key="7">
    <source>
        <dbReference type="Proteomes" id="UP000198601"/>
    </source>
</evidence>
<name>A0A1G4T7F8_9BACL</name>
<dbReference type="InterPro" id="IPR036388">
    <property type="entry name" value="WH-like_DNA-bd_sf"/>
</dbReference>
<sequence>MSAIHGGLVRLREILEGLNPSEKKVAEYVLAHPGRMIELSVAQLAEASGASQAAIIRLCKSMGVKGYQDFKLKVAGDLRETGGVQGYQEIRPQDSIATIVQHVSNNNIQSIHDTVKILDLEQVSKAVQALHQAKRIYFFGIGASNLIGQDAQQKFLRINRTCFCFADPHVQLASAVTLTEEDVAVGISYSGETKEVIAALKAARENGAVTIGITKYGSTTLTQYTDIPLCISSTENEIRSGAMSSRITQLNVIDILYLGVASNNYEQSAMYLDRSRQAIRELENGMAKFNHKS</sequence>
<dbReference type="PANTHER" id="PTHR30514">
    <property type="entry name" value="GLUCOKINASE"/>
    <property type="match status" value="1"/>
</dbReference>
<dbReference type="Gene3D" id="3.40.50.10490">
    <property type="entry name" value="Glucose-6-phosphate isomerase like protein, domain 1"/>
    <property type="match status" value="1"/>
</dbReference>
<dbReference type="GO" id="GO:1901135">
    <property type="term" value="P:carbohydrate derivative metabolic process"/>
    <property type="evidence" value="ECO:0007669"/>
    <property type="project" value="InterPro"/>
</dbReference>
<dbReference type="SUPFAM" id="SSF53697">
    <property type="entry name" value="SIS domain"/>
    <property type="match status" value="1"/>
</dbReference>
<dbReference type="EMBL" id="FMTT01000044">
    <property type="protein sequence ID" value="SCW77360.1"/>
    <property type="molecule type" value="Genomic_DNA"/>
</dbReference>
<keyword evidence="3" id="KW-0804">Transcription</keyword>
<dbReference type="SUPFAM" id="SSF46689">
    <property type="entry name" value="Homeodomain-like"/>
    <property type="match status" value="1"/>
</dbReference>
<evidence type="ECO:0000256" key="2">
    <source>
        <dbReference type="ARBA" id="ARBA00023125"/>
    </source>
</evidence>
<evidence type="ECO:0000256" key="3">
    <source>
        <dbReference type="ARBA" id="ARBA00023163"/>
    </source>
</evidence>
<evidence type="ECO:0000313" key="6">
    <source>
        <dbReference type="EMBL" id="SCW77360.1"/>
    </source>
</evidence>
<dbReference type="Pfam" id="PF01418">
    <property type="entry name" value="HTH_6"/>
    <property type="match status" value="1"/>
</dbReference>
<evidence type="ECO:0000259" key="5">
    <source>
        <dbReference type="Pfam" id="PF01418"/>
    </source>
</evidence>
<dbReference type="InterPro" id="IPR035472">
    <property type="entry name" value="RpiR-like_SIS"/>
</dbReference>
<accession>A0A1G4T7F8</accession>
<dbReference type="InterPro" id="IPR009057">
    <property type="entry name" value="Homeodomain-like_sf"/>
</dbReference>
<gene>
    <name evidence="6" type="ORF">SAMN04487970_104434</name>
</gene>
<dbReference type="InterPro" id="IPR001347">
    <property type="entry name" value="SIS_dom"/>
</dbReference>
<dbReference type="CDD" id="cd05013">
    <property type="entry name" value="SIS_RpiR"/>
    <property type="match status" value="1"/>
</dbReference>
<evidence type="ECO:0000256" key="1">
    <source>
        <dbReference type="ARBA" id="ARBA00023015"/>
    </source>
</evidence>
<proteinExistence type="predicted"/>
<dbReference type="GO" id="GO:0097367">
    <property type="term" value="F:carbohydrate derivative binding"/>
    <property type="evidence" value="ECO:0007669"/>
    <property type="project" value="InterPro"/>
</dbReference>
<keyword evidence="1" id="KW-0805">Transcription regulation</keyword>
<dbReference type="GO" id="GO:0003677">
    <property type="term" value="F:DNA binding"/>
    <property type="evidence" value="ECO:0007669"/>
    <property type="project" value="UniProtKB-KW"/>
</dbReference>
<keyword evidence="2" id="KW-0238">DNA-binding</keyword>
<dbReference type="InterPro" id="IPR047640">
    <property type="entry name" value="RpiR-like"/>
</dbReference>
<organism evidence="6 7">
    <name type="scientific">Paenibacillus tianmuensis</name>
    <dbReference type="NCBI Taxonomy" id="624147"/>
    <lineage>
        <taxon>Bacteria</taxon>
        <taxon>Bacillati</taxon>
        <taxon>Bacillota</taxon>
        <taxon>Bacilli</taxon>
        <taxon>Bacillales</taxon>
        <taxon>Paenibacillaceae</taxon>
        <taxon>Paenibacillus</taxon>
    </lineage>
</organism>
<keyword evidence="7" id="KW-1185">Reference proteome</keyword>
<dbReference type="AlphaFoldDB" id="A0A1G4T7F8"/>
<dbReference type="Pfam" id="PF01380">
    <property type="entry name" value="SIS"/>
    <property type="match status" value="1"/>
</dbReference>
<dbReference type="PANTHER" id="PTHR30514:SF1">
    <property type="entry name" value="HTH-TYPE TRANSCRIPTIONAL REGULATOR HEXR-RELATED"/>
    <property type="match status" value="1"/>
</dbReference>
<dbReference type="InterPro" id="IPR046348">
    <property type="entry name" value="SIS_dom_sf"/>
</dbReference>
<evidence type="ECO:0000259" key="4">
    <source>
        <dbReference type="Pfam" id="PF01380"/>
    </source>
</evidence>
<dbReference type="Gene3D" id="1.10.10.10">
    <property type="entry name" value="Winged helix-like DNA-binding domain superfamily/Winged helix DNA-binding domain"/>
    <property type="match status" value="1"/>
</dbReference>
<dbReference type="Proteomes" id="UP000198601">
    <property type="component" value="Unassembled WGS sequence"/>
</dbReference>
<feature type="domain" description="SIS" evidence="4">
    <location>
        <begin position="130"/>
        <end position="257"/>
    </location>
</feature>
<feature type="domain" description="HTH rpiR-type" evidence="5">
    <location>
        <begin position="7"/>
        <end position="79"/>
    </location>
</feature>